<feature type="region of interest" description="Disordered" evidence="1">
    <location>
        <begin position="1"/>
        <end position="43"/>
    </location>
</feature>
<evidence type="ECO:0000313" key="4">
    <source>
        <dbReference type="Proteomes" id="UP000287173"/>
    </source>
</evidence>
<dbReference type="EMBL" id="PELM01000458">
    <property type="protein sequence ID" value="RTG99691.1"/>
    <property type="molecule type" value="Genomic_DNA"/>
</dbReference>
<dbReference type="Proteomes" id="UP000288082">
    <property type="component" value="Unassembled WGS sequence"/>
</dbReference>
<protein>
    <recommendedName>
        <fullName evidence="6">Scaffolding protein</fullName>
    </recommendedName>
</protein>
<dbReference type="EMBL" id="PEMG01000456">
    <property type="protein sequence ID" value="RTI04505.1"/>
    <property type="molecule type" value="Genomic_DNA"/>
</dbReference>
<evidence type="ECO:0000313" key="5">
    <source>
        <dbReference type="Proteomes" id="UP000288082"/>
    </source>
</evidence>
<reference evidence="4 5" key="1">
    <citation type="journal article" date="2019" name="Extremophiles">
        <title>Biogeography of thermophiles and predominance of Thermus scotoductus in domestic water heaters.</title>
        <authorList>
            <person name="Wilpiszeski R.L."/>
            <person name="Zhang Z."/>
            <person name="House C.H."/>
        </authorList>
    </citation>
    <scope>NUCLEOTIDE SEQUENCE [LARGE SCALE GENOMIC DNA]</scope>
    <source>
        <strain evidence="3 4">17_S17</strain>
        <strain evidence="2 5">38_S38</strain>
    </source>
</reference>
<name>A0A430UL72_THESC</name>
<evidence type="ECO:0000256" key="1">
    <source>
        <dbReference type="SAM" id="MobiDB-lite"/>
    </source>
</evidence>
<evidence type="ECO:0008006" key="6">
    <source>
        <dbReference type="Google" id="ProtNLM"/>
    </source>
</evidence>
<gene>
    <name evidence="3" type="ORF">CSW30_13255</name>
    <name evidence="2" type="ORF">CSW50_12190</name>
</gene>
<dbReference type="Proteomes" id="UP000287173">
    <property type="component" value="Unassembled WGS sequence"/>
</dbReference>
<proteinExistence type="predicted"/>
<sequence length="194" mass="21423">MNEELKQDQVAQEAAPAAQTQSQVQETAAQGESAQTPDSVRELEELRRKAEALERELKRTREEAASRRVEKKSLEERIQELESSLNAMRERAALEAARAELVVALGDKGVAEAALKLARADGLIKAEAEGVQVDLEALFAKYPFLRAKPVARDAGANPPGTPVLTREAIANMTPEEYAKRRQEILDALRQGRIR</sequence>
<evidence type="ECO:0000313" key="3">
    <source>
        <dbReference type="EMBL" id="RTI04505.1"/>
    </source>
</evidence>
<feature type="compositionally biased region" description="Polar residues" evidence="1">
    <location>
        <begin position="18"/>
        <end position="38"/>
    </location>
</feature>
<dbReference type="RefSeq" id="WP_126187925.1">
    <property type="nucleotide sequence ID" value="NZ_PELM01000458.1"/>
</dbReference>
<accession>A0A430UL72</accession>
<dbReference type="AlphaFoldDB" id="A0A430UL72"/>
<organism evidence="3 4">
    <name type="scientific">Thermus scotoductus</name>
    <dbReference type="NCBI Taxonomy" id="37636"/>
    <lineage>
        <taxon>Bacteria</taxon>
        <taxon>Thermotogati</taxon>
        <taxon>Deinococcota</taxon>
        <taxon>Deinococci</taxon>
        <taxon>Thermales</taxon>
        <taxon>Thermaceae</taxon>
        <taxon>Thermus</taxon>
    </lineage>
</organism>
<evidence type="ECO:0000313" key="2">
    <source>
        <dbReference type="EMBL" id="RTG99691.1"/>
    </source>
</evidence>
<feature type="region of interest" description="Disordered" evidence="1">
    <location>
        <begin position="55"/>
        <end position="74"/>
    </location>
</feature>
<comment type="caution">
    <text evidence="3">The sequence shown here is derived from an EMBL/GenBank/DDBJ whole genome shotgun (WGS) entry which is preliminary data.</text>
</comment>